<proteinExistence type="predicted"/>
<dbReference type="AlphaFoldDB" id="A0A0F9B6H2"/>
<gene>
    <name evidence="2" type="ORF">LCGC14_2484630</name>
</gene>
<keyword evidence="1" id="KW-0472">Membrane</keyword>
<feature type="transmembrane region" description="Helical" evidence="1">
    <location>
        <begin position="6"/>
        <end position="26"/>
    </location>
</feature>
<organism evidence="2">
    <name type="scientific">marine sediment metagenome</name>
    <dbReference type="NCBI Taxonomy" id="412755"/>
    <lineage>
        <taxon>unclassified sequences</taxon>
        <taxon>metagenomes</taxon>
        <taxon>ecological metagenomes</taxon>
    </lineage>
</organism>
<keyword evidence="1" id="KW-1133">Transmembrane helix</keyword>
<evidence type="ECO:0000256" key="1">
    <source>
        <dbReference type="SAM" id="Phobius"/>
    </source>
</evidence>
<keyword evidence="1" id="KW-0812">Transmembrane</keyword>
<name>A0A0F9B6H2_9ZZZZ</name>
<dbReference type="EMBL" id="LAZR01039224">
    <property type="protein sequence ID" value="KKL17529.1"/>
    <property type="molecule type" value="Genomic_DNA"/>
</dbReference>
<reference evidence="2" key="1">
    <citation type="journal article" date="2015" name="Nature">
        <title>Complex archaea that bridge the gap between prokaryotes and eukaryotes.</title>
        <authorList>
            <person name="Spang A."/>
            <person name="Saw J.H."/>
            <person name="Jorgensen S.L."/>
            <person name="Zaremba-Niedzwiedzka K."/>
            <person name="Martijn J."/>
            <person name="Lind A.E."/>
            <person name="van Eijk R."/>
            <person name="Schleper C."/>
            <person name="Guy L."/>
            <person name="Ettema T.J."/>
        </authorList>
    </citation>
    <scope>NUCLEOTIDE SEQUENCE</scope>
</reference>
<comment type="caution">
    <text evidence="2">The sequence shown here is derived from an EMBL/GenBank/DDBJ whole genome shotgun (WGS) entry which is preliminary data.</text>
</comment>
<sequence length="32" mass="3267">IFLFCLKAISAGGLAYLIIMIPVAIVDGVTGS</sequence>
<evidence type="ECO:0000313" key="2">
    <source>
        <dbReference type="EMBL" id="KKL17529.1"/>
    </source>
</evidence>
<feature type="non-terminal residue" evidence="2">
    <location>
        <position position="1"/>
    </location>
</feature>
<protein>
    <submittedName>
        <fullName evidence="2">Uncharacterized protein</fullName>
    </submittedName>
</protein>
<accession>A0A0F9B6H2</accession>